<dbReference type="Proteomes" id="UP000001812">
    <property type="component" value="Chromosome II"/>
</dbReference>
<dbReference type="EMBL" id="CM000833">
    <property type="protein sequence ID" value="EET05367.1"/>
    <property type="molecule type" value="Genomic_DNA"/>
</dbReference>
<feature type="compositionally biased region" description="Low complexity" evidence="1">
    <location>
        <begin position="8"/>
        <end position="22"/>
    </location>
</feature>
<feature type="region of interest" description="Disordered" evidence="1">
    <location>
        <begin position="1"/>
        <end position="39"/>
    </location>
</feature>
<name>A0A0E1W6Z4_BURPE</name>
<gene>
    <name evidence="2" type="ORF">BURPS1710A_A2792</name>
</gene>
<proteinExistence type="predicted"/>
<protein>
    <submittedName>
        <fullName evidence="2">Uncharacterized protein</fullName>
    </submittedName>
</protein>
<evidence type="ECO:0000313" key="2">
    <source>
        <dbReference type="EMBL" id="EET05367.1"/>
    </source>
</evidence>
<reference evidence="2" key="1">
    <citation type="submission" date="2009-05" db="EMBL/GenBank/DDBJ databases">
        <authorList>
            <person name="Harkins D.M."/>
            <person name="DeShazer D."/>
            <person name="Woods D.E."/>
            <person name="Brinkac L.M."/>
            <person name="Brown K.A."/>
            <person name="Hung G.C."/>
            <person name="Tuanyok A."/>
            <person name="Zhang B."/>
            <person name="Nierman W.C."/>
        </authorList>
    </citation>
    <scope>NUCLEOTIDE SEQUENCE [LARGE SCALE GENOMIC DNA]</scope>
    <source>
        <strain evidence="2">1710a</strain>
    </source>
</reference>
<dbReference type="AlphaFoldDB" id="A0A0E1W6Z4"/>
<organism evidence="2">
    <name type="scientific">Burkholderia pseudomallei 1710a</name>
    <dbReference type="NCBI Taxonomy" id="320371"/>
    <lineage>
        <taxon>Bacteria</taxon>
        <taxon>Pseudomonadati</taxon>
        <taxon>Pseudomonadota</taxon>
        <taxon>Betaproteobacteria</taxon>
        <taxon>Burkholderiales</taxon>
        <taxon>Burkholderiaceae</taxon>
        <taxon>Burkholderia</taxon>
        <taxon>pseudomallei group</taxon>
    </lineage>
</organism>
<sequence length="49" mass="5319">MRTHAPAHARTGARAAGRAGRAPRAERRTPNAERPQSPYAACVIAQVRR</sequence>
<evidence type="ECO:0000256" key="1">
    <source>
        <dbReference type="SAM" id="MobiDB-lite"/>
    </source>
</evidence>
<accession>A0A0E1W6Z4</accession>
<dbReference type="HOGENOM" id="CLU_3150486_0_0_4"/>